<feature type="transmembrane region" description="Helical" evidence="8">
    <location>
        <begin position="178"/>
        <end position="202"/>
    </location>
</feature>
<dbReference type="InterPro" id="IPR011701">
    <property type="entry name" value="MFS"/>
</dbReference>
<feature type="domain" description="Major facilitator superfamily (MFS) profile" evidence="9">
    <location>
        <begin position="13"/>
        <end position="447"/>
    </location>
</feature>
<comment type="similarity">
    <text evidence="6">Belongs to the major facilitator superfamily. Spinster (TC 2.A.1.49) family.</text>
</comment>
<feature type="transmembrane region" description="Helical" evidence="8">
    <location>
        <begin position="12"/>
        <end position="31"/>
    </location>
</feature>
<name>A0A7S2Y1D3_9STRA</name>
<dbReference type="SUPFAM" id="SSF103473">
    <property type="entry name" value="MFS general substrate transporter"/>
    <property type="match status" value="1"/>
</dbReference>
<sequence length="447" mass="48638">MSTQNDSVYSKYVLFILLVVYIANQWARFLLDYLYAVPEDEIPLDEDIEKISIQYATELTPTQYGFLAGYGFSFVFVISGLFMGRAADLYNRKLIVFLGLAIWNAGVFIQGLSQNYQQLLLSRVILGVGESFSSPASYSLIADYFPKERLATANGIFAWGVYLGGGLSSLSITMAESIGWRSTTFLVAMVGFVLAAVFVLTVQEPTRHDVPNDTPKEESLSMIESFKKVLSNRLIITLLAAGTMRYIGGNAISAYLPVYFDAAFPEQSKAYSYINASVVAFGGALSSYMGGWIADRWEMSGGRHARVWVPALGSLLACPFVVLTMAASNFHVAMMGLYFEFLFAECWFGPTMSVIQSTLPPRLFATGVSVFACLSTFMGSLATWVMGAYLASAESRGYGAGQAEDHHHHQQQRAEARVGAAGPEVLQRGAAAAPTGQENGAAAELPD</sequence>
<keyword evidence="2" id="KW-0813">Transport</keyword>
<dbReference type="PANTHER" id="PTHR23505">
    <property type="entry name" value="SPINSTER"/>
    <property type="match status" value="1"/>
</dbReference>
<dbReference type="InterPro" id="IPR020846">
    <property type="entry name" value="MFS_dom"/>
</dbReference>
<proteinExistence type="inferred from homology"/>
<dbReference type="PANTHER" id="PTHR23505:SF79">
    <property type="entry name" value="PROTEIN SPINSTER"/>
    <property type="match status" value="1"/>
</dbReference>
<dbReference type="InterPro" id="IPR044770">
    <property type="entry name" value="MFS_spinster-like"/>
</dbReference>
<evidence type="ECO:0000313" key="10">
    <source>
        <dbReference type="EMBL" id="CAD9873076.1"/>
    </source>
</evidence>
<comment type="subcellular location">
    <subcellularLocation>
        <location evidence="1">Membrane</location>
        <topology evidence="1">Multi-pass membrane protein</topology>
    </subcellularLocation>
</comment>
<feature type="compositionally biased region" description="Basic and acidic residues" evidence="7">
    <location>
        <begin position="403"/>
        <end position="416"/>
    </location>
</feature>
<dbReference type="Pfam" id="PF07690">
    <property type="entry name" value="MFS_1"/>
    <property type="match status" value="1"/>
</dbReference>
<dbReference type="Gene3D" id="1.20.1250.20">
    <property type="entry name" value="MFS general substrate transporter like domains"/>
    <property type="match status" value="1"/>
</dbReference>
<dbReference type="GO" id="GO:0016020">
    <property type="term" value="C:membrane"/>
    <property type="evidence" value="ECO:0007669"/>
    <property type="project" value="UniProtKB-SubCell"/>
</dbReference>
<evidence type="ECO:0000256" key="5">
    <source>
        <dbReference type="ARBA" id="ARBA00023136"/>
    </source>
</evidence>
<feature type="transmembrane region" description="Helical" evidence="8">
    <location>
        <begin position="64"/>
        <end position="82"/>
    </location>
</feature>
<keyword evidence="3 8" id="KW-0812">Transmembrane</keyword>
<dbReference type="PROSITE" id="PS50850">
    <property type="entry name" value="MFS"/>
    <property type="match status" value="1"/>
</dbReference>
<dbReference type="EMBL" id="HBHR01021679">
    <property type="protein sequence ID" value="CAD9873076.1"/>
    <property type="molecule type" value="Transcribed_RNA"/>
</dbReference>
<evidence type="ECO:0000256" key="3">
    <source>
        <dbReference type="ARBA" id="ARBA00022692"/>
    </source>
</evidence>
<evidence type="ECO:0000259" key="9">
    <source>
        <dbReference type="PROSITE" id="PS50850"/>
    </source>
</evidence>
<evidence type="ECO:0000256" key="6">
    <source>
        <dbReference type="ARBA" id="ARBA00024338"/>
    </source>
</evidence>
<feature type="transmembrane region" description="Helical" evidence="8">
    <location>
        <begin position="94"/>
        <end position="113"/>
    </location>
</feature>
<organism evidence="10">
    <name type="scientific">Fibrocapsa japonica</name>
    <dbReference type="NCBI Taxonomy" id="94617"/>
    <lineage>
        <taxon>Eukaryota</taxon>
        <taxon>Sar</taxon>
        <taxon>Stramenopiles</taxon>
        <taxon>Ochrophyta</taxon>
        <taxon>Raphidophyceae</taxon>
        <taxon>Chattonellales</taxon>
        <taxon>Chattonellaceae</taxon>
        <taxon>Fibrocapsa</taxon>
    </lineage>
</organism>
<dbReference type="AlphaFoldDB" id="A0A7S2Y1D3"/>
<feature type="region of interest" description="Disordered" evidence="7">
    <location>
        <begin position="400"/>
        <end position="447"/>
    </location>
</feature>
<accession>A0A7S2Y1D3</accession>
<evidence type="ECO:0000256" key="2">
    <source>
        <dbReference type="ARBA" id="ARBA00022448"/>
    </source>
</evidence>
<feature type="transmembrane region" description="Helical" evidence="8">
    <location>
        <begin position="270"/>
        <end position="293"/>
    </location>
</feature>
<evidence type="ECO:0000256" key="7">
    <source>
        <dbReference type="SAM" id="MobiDB-lite"/>
    </source>
</evidence>
<gene>
    <name evidence="10" type="ORF">FJAP1339_LOCUS11048</name>
</gene>
<reference evidence="10" key="1">
    <citation type="submission" date="2021-01" db="EMBL/GenBank/DDBJ databases">
        <authorList>
            <person name="Corre E."/>
            <person name="Pelletier E."/>
            <person name="Niang G."/>
            <person name="Scheremetjew M."/>
            <person name="Finn R."/>
            <person name="Kale V."/>
            <person name="Holt S."/>
            <person name="Cochrane G."/>
            <person name="Meng A."/>
            <person name="Brown T."/>
            <person name="Cohen L."/>
        </authorList>
    </citation>
    <scope>NUCLEOTIDE SEQUENCE</scope>
    <source>
        <strain evidence="10">CCMP1661</strain>
    </source>
</reference>
<feature type="transmembrane region" description="Helical" evidence="8">
    <location>
        <begin position="363"/>
        <end position="386"/>
    </location>
</feature>
<evidence type="ECO:0000256" key="1">
    <source>
        <dbReference type="ARBA" id="ARBA00004141"/>
    </source>
</evidence>
<feature type="transmembrane region" description="Helical" evidence="8">
    <location>
        <begin position="234"/>
        <end position="258"/>
    </location>
</feature>
<protein>
    <recommendedName>
        <fullName evidence="9">Major facilitator superfamily (MFS) profile domain-containing protein</fullName>
    </recommendedName>
</protein>
<feature type="transmembrane region" description="Helical" evidence="8">
    <location>
        <begin position="332"/>
        <end position="351"/>
    </location>
</feature>
<keyword evidence="4 8" id="KW-1133">Transmembrane helix</keyword>
<feature type="transmembrane region" description="Helical" evidence="8">
    <location>
        <begin position="153"/>
        <end position="172"/>
    </location>
</feature>
<evidence type="ECO:0000256" key="8">
    <source>
        <dbReference type="SAM" id="Phobius"/>
    </source>
</evidence>
<dbReference type="InterPro" id="IPR036259">
    <property type="entry name" value="MFS_trans_sf"/>
</dbReference>
<keyword evidence="5 8" id="KW-0472">Membrane</keyword>
<feature type="transmembrane region" description="Helical" evidence="8">
    <location>
        <begin position="305"/>
        <end position="326"/>
    </location>
</feature>
<evidence type="ECO:0000256" key="4">
    <source>
        <dbReference type="ARBA" id="ARBA00022989"/>
    </source>
</evidence>
<dbReference type="GO" id="GO:0022857">
    <property type="term" value="F:transmembrane transporter activity"/>
    <property type="evidence" value="ECO:0007669"/>
    <property type="project" value="InterPro"/>
</dbReference>